<keyword evidence="7" id="KW-1185">Reference proteome</keyword>
<dbReference type="InterPro" id="IPR018499">
    <property type="entry name" value="Tetraspanin/Peripherin"/>
</dbReference>
<evidence type="ECO:0000256" key="3">
    <source>
        <dbReference type="ARBA" id="ARBA00022989"/>
    </source>
</evidence>
<evidence type="ECO:0000256" key="1">
    <source>
        <dbReference type="ARBA" id="ARBA00004141"/>
    </source>
</evidence>
<dbReference type="OMA" id="HCATNIS"/>
<evidence type="ECO:0000256" key="2">
    <source>
        <dbReference type="ARBA" id="ARBA00022692"/>
    </source>
</evidence>
<organism evidence="8">
    <name type="scientific">Thelazia callipaeda</name>
    <name type="common">Oriental eyeworm</name>
    <name type="synonym">Parasitic nematode</name>
    <dbReference type="NCBI Taxonomy" id="103827"/>
    <lineage>
        <taxon>Eukaryota</taxon>
        <taxon>Metazoa</taxon>
        <taxon>Ecdysozoa</taxon>
        <taxon>Nematoda</taxon>
        <taxon>Chromadorea</taxon>
        <taxon>Rhabditida</taxon>
        <taxon>Spirurina</taxon>
        <taxon>Spiruromorpha</taxon>
        <taxon>Thelazioidea</taxon>
        <taxon>Thelaziidae</taxon>
        <taxon>Thelazia</taxon>
    </lineage>
</organism>
<reference evidence="6 7" key="2">
    <citation type="submission" date="2018-11" db="EMBL/GenBank/DDBJ databases">
        <authorList>
            <consortium name="Pathogen Informatics"/>
        </authorList>
    </citation>
    <scope>NUCLEOTIDE SEQUENCE [LARGE SCALE GENOMIC DNA]</scope>
</reference>
<feature type="transmembrane region" description="Helical" evidence="5">
    <location>
        <begin position="211"/>
        <end position="230"/>
    </location>
</feature>
<dbReference type="SUPFAM" id="SSF48652">
    <property type="entry name" value="Tetraspanin"/>
    <property type="match status" value="1"/>
</dbReference>
<dbReference type="AlphaFoldDB" id="A0A0N5CXD4"/>
<evidence type="ECO:0000256" key="5">
    <source>
        <dbReference type="SAM" id="Phobius"/>
    </source>
</evidence>
<comment type="subcellular location">
    <subcellularLocation>
        <location evidence="1">Membrane</location>
        <topology evidence="1">Multi-pass membrane protein</topology>
    </subcellularLocation>
</comment>
<dbReference type="WBParaSite" id="TCLT_0000505401-mRNA-1">
    <property type="protein sequence ID" value="TCLT_0000505401-mRNA-1"/>
    <property type="gene ID" value="TCLT_0000505401"/>
</dbReference>
<name>A0A0N5CXD4_THECL</name>
<evidence type="ECO:0000313" key="6">
    <source>
        <dbReference type="EMBL" id="VDN02244.1"/>
    </source>
</evidence>
<dbReference type="OrthoDB" id="5861075at2759"/>
<dbReference type="Proteomes" id="UP000276776">
    <property type="component" value="Unassembled WGS sequence"/>
</dbReference>
<keyword evidence="4 5" id="KW-0472">Membrane</keyword>
<evidence type="ECO:0000256" key="4">
    <source>
        <dbReference type="ARBA" id="ARBA00023136"/>
    </source>
</evidence>
<dbReference type="Gene3D" id="1.10.1450.10">
    <property type="entry name" value="Tetraspanin"/>
    <property type="match status" value="1"/>
</dbReference>
<evidence type="ECO:0000313" key="8">
    <source>
        <dbReference type="WBParaSite" id="TCLT_0000505401-mRNA-1"/>
    </source>
</evidence>
<evidence type="ECO:0000313" key="7">
    <source>
        <dbReference type="Proteomes" id="UP000276776"/>
    </source>
</evidence>
<keyword evidence="3 5" id="KW-1133">Transmembrane helix</keyword>
<gene>
    <name evidence="6" type="ORF">TCLT_LOCUS5043</name>
</gene>
<dbReference type="Pfam" id="PF00335">
    <property type="entry name" value="Tetraspanin"/>
    <property type="match status" value="1"/>
</dbReference>
<proteinExistence type="predicted"/>
<reference evidence="8" key="1">
    <citation type="submission" date="2017-02" db="UniProtKB">
        <authorList>
            <consortium name="WormBaseParasite"/>
        </authorList>
    </citation>
    <scope>IDENTIFICATION</scope>
</reference>
<dbReference type="GO" id="GO:0016020">
    <property type="term" value="C:membrane"/>
    <property type="evidence" value="ECO:0007669"/>
    <property type="project" value="UniProtKB-SubCell"/>
</dbReference>
<dbReference type="InterPro" id="IPR008952">
    <property type="entry name" value="Tetraspanin_EC2_sf"/>
</dbReference>
<dbReference type="EMBL" id="UYYF01004317">
    <property type="protein sequence ID" value="VDN02244.1"/>
    <property type="molecule type" value="Genomic_DNA"/>
</dbReference>
<accession>A0A0N5CXD4</accession>
<protein>
    <submittedName>
        <fullName evidence="8">Transmembrane protein</fullName>
    </submittedName>
</protein>
<keyword evidence="2 5" id="KW-0812">Transmembrane</keyword>
<sequence>MLPDDNIILSTDHFPSFWYIRFFLGLILAFTASHASADAFNCLWFDNFNLIHHYSSNLTAPNYNVSEVQGFSNTSTNVYDTDTAQMNVTIIGVRDLAENKLILKELDQQLEIVEMVQQQLECCGIEGSYEWLGLYSGEFMHEKMTKFDLWWSNSSLPRRFPHSCCPQTNFLCSVYLSKNKTKRAYYTEEVVGCRKKIVHEVSKGIRIMSSFLNGAIILQLILTPPIYILVEKRRQLERLEYIERWERHIEIAQEQEIKRTDTQNSLSEDK</sequence>